<proteinExistence type="predicted"/>
<reference evidence="3 4" key="1">
    <citation type="submission" date="2018-04" db="EMBL/GenBank/DDBJ databases">
        <title>Pelagivirga bohaiensis gen. nov., sp. nov., a bacterium isolated from the Bohai Sea.</title>
        <authorList>
            <person name="Ji X."/>
        </authorList>
    </citation>
    <scope>NUCLEOTIDE SEQUENCE [LARGE SCALE GENOMIC DNA]</scope>
    <source>
        <strain evidence="3 4">BH-SD16</strain>
    </source>
</reference>
<feature type="transmembrane region" description="Helical" evidence="2">
    <location>
        <begin position="500"/>
        <end position="522"/>
    </location>
</feature>
<accession>A0A2T7FY72</accession>
<dbReference type="Proteomes" id="UP000244817">
    <property type="component" value="Unassembled WGS sequence"/>
</dbReference>
<evidence type="ECO:0000313" key="3">
    <source>
        <dbReference type="EMBL" id="PVA07121.1"/>
    </source>
</evidence>
<evidence type="ECO:0000313" key="4">
    <source>
        <dbReference type="Proteomes" id="UP000244817"/>
    </source>
</evidence>
<feature type="region of interest" description="Disordered" evidence="1">
    <location>
        <begin position="153"/>
        <end position="411"/>
    </location>
</feature>
<feature type="compositionally biased region" description="Low complexity" evidence="1">
    <location>
        <begin position="239"/>
        <end position="248"/>
    </location>
</feature>
<organism evidence="3 4">
    <name type="scientific">Thalassorhabdomicrobium marinisediminis</name>
    <dbReference type="NCBI Taxonomy" id="2170577"/>
    <lineage>
        <taxon>Bacteria</taxon>
        <taxon>Pseudomonadati</taxon>
        <taxon>Pseudomonadota</taxon>
        <taxon>Alphaproteobacteria</taxon>
        <taxon>Rhodobacterales</taxon>
        <taxon>Paracoccaceae</taxon>
        <taxon>Thalassorhabdomicrobium</taxon>
    </lineage>
</organism>
<name>A0A2T7FY72_9RHOB</name>
<feature type="compositionally biased region" description="Acidic residues" evidence="1">
    <location>
        <begin position="936"/>
        <end position="946"/>
    </location>
</feature>
<feature type="compositionally biased region" description="Low complexity" evidence="1">
    <location>
        <begin position="190"/>
        <end position="206"/>
    </location>
</feature>
<feature type="region of interest" description="Disordered" evidence="1">
    <location>
        <begin position="980"/>
        <end position="1000"/>
    </location>
</feature>
<feature type="compositionally biased region" description="Low complexity" evidence="1">
    <location>
        <begin position="298"/>
        <end position="309"/>
    </location>
</feature>
<evidence type="ECO:0008006" key="5">
    <source>
        <dbReference type="Google" id="ProtNLM"/>
    </source>
</evidence>
<dbReference type="OrthoDB" id="7870459at2"/>
<feature type="region of interest" description="Disordered" evidence="1">
    <location>
        <begin position="919"/>
        <end position="961"/>
    </location>
</feature>
<feature type="compositionally biased region" description="Low complexity" evidence="1">
    <location>
        <begin position="375"/>
        <end position="395"/>
    </location>
</feature>
<sequence>MHRVADGWHLVGQVALDDPDVNGALERLRADALTLTSDPIATKLLIPNDQIRYIAIDGTRAEEADVRAALDGTTPYALDELAYDYAKGGGRTYVAAVARETLAEAEAFAREHGFNPVSFAAVPEPFTFVGEAFFGSVAGAEAERDAEPVIVTGTVDLPPEGGTPPSPPADMDEAPTDPVAQVSTEDESDALPAVAAQAAPVVATPDVPDEERAAPPVPPITPSGEIADPAFEPAPDALPDPVNAAEPAAEPDPEPVEMPQAGRTDDTPEDAIITPPPPDVPAIPTASPAEDASDHTPEAPAAVAEAAPVFASRLRADRNEGRGASGSAPAPAVPAKASGSPEAASFSSRRAEPSVSRPTPPPLAVPTGKGTDAMPPVAAPDSVPASDAAPAPSVDEAGPTDAAPAITGTPAAVDPVDAARVAATLSAETPAQVAPNSPPTETTTVGGAVGGMFASRRMARSKAAAPDAEKATSDKTSRLTVFGARKVAKPKARVGGKPRFLGLILTAVLLVLLFAIAAFAALSDEGLARWFGGGAPETQVADAPEDQPEAEVDAPMAEAVDVAATAPEATAPVAAVPTASDTLATPTAPAGGHVLSPEEATRIYAATGVWQRAPRIPLTPRTTSLSGLQLGDGWQAAPRSEVTRLADAGSVAGDALIATPIDPPAPDATFNFGADGRVIATPEGSATPDGILVIAGTPPLNPPTRPGTVAPEITPQDQIAEVVPEDAEPVENAPEGVVVLNGRPRIAPPVRPGTTAPTPAPQAALIAEADAPLVESDDLLVLAGSPPVLPPVRPGTTAPVAEPEAPVADTESTSDLSAEEARATPQPPPPEDAEPTDVTGEDVIVVTGTPSVLPPARPGTVAPQVEAAVDVSDADNVEATAQAPDADTLRPRPRSAQIVQAAAARANAPVLGELTRAQAEAFRPRTRPAALAPAQEPEEAEPETEPTPEPQVAAAAPAQASGLQLTPEIAAAVQAAANRPDPFVNPTRLAVTQSGRPDTRPRNMARIVARAAAAQQQAAAQAAAVPRTASVAPSAPTASSVAQAATLQNEINLRDINLIGIYGGSSDRRALVRLGNGRYLRVTVGDRLDGGRVTGISANALSYNKRGRTVTLQVGG</sequence>
<dbReference type="AlphaFoldDB" id="A0A2T7FY72"/>
<evidence type="ECO:0000256" key="2">
    <source>
        <dbReference type="SAM" id="Phobius"/>
    </source>
</evidence>
<gene>
    <name evidence="3" type="ORF">DC363_07485</name>
</gene>
<keyword evidence="4" id="KW-1185">Reference proteome</keyword>
<dbReference type="EMBL" id="QCYG01000004">
    <property type="protein sequence ID" value="PVA07121.1"/>
    <property type="molecule type" value="Genomic_DNA"/>
</dbReference>
<comment type="caution">
    <text evidence="3">The sequence shown here is derived from an EMBL/GenBank/DDBJ whole genome shotgun (WGS) entry which is preliminary data.</text>
</comment>
<keyword evidence="2" id="KW-0472">Membrane</keyword>
<feature type="compositionally biased region" description="Low complexity" evidence="1">
    <location>
        <begin position="950"/>
        <end position="960"/>
    </location>
</feature>
<evidence type="ECO:0000256" key="1">
    <source>
        <dbReference type="SAM" id="MobiDB-lite"/>
    </source>
</evidence>
<keyword evidence="2" id="KW-0812">Transmembrane</keyword>
<protein>
    <recommendedName>
        <fullName evidence="5">Translation initiation factor 2</fullName>
    </recommendedName>
</protein>
<feature type="region of interest" description="Disordered" evidence="1">
    <location>
        <begin position="428"/>
        <end position="448"/>
    </location>
</feature>
<feature type="compositionally biased region" description="Low complexity" evidence="1">
    <location>
        <begin position="325"/>
        <end position="341"/>
    </location>
</feature>
<feature type="compositionally biased region" description="Low complexity" evidence="1">
    <location>
        <begin position="796"/>
        <end position="811"/>
    </location>
</feature>
<keyword evidence="2" id="KW-1133">Transmembrane helix</keyword>
<feature type="region of interest" description="Disordered" evidence="1">
    <location>
        <begin position="789"/>
        <end position="837"/>
    </location>
</feature>